<dbReference type="PANTHER" id="PTHR31528:SF15">
    <property type="entry name" value="RIBOFLAVIN-BINDING PROTEIN RIBY"/>
    <property type="match status" value="1"/>
</dbReference>
<reference evidence="3" key="1">
    <citation type="submission" date="2020-11" db="EMBL/GenBank/DDBJ databases">
        <title>Nocardia NEAU-351.nov., a novel actinomycete isolated from the cow dung.</title>
        <authorList>
            <person name="Zhang X."/>
        </authorList>
    </citation>
    <scope>NUCLEOTIDE SEQUENCE</scope>
    <source>
        <strain evidence="3">NEAU-351</strain>
    </source>
</reference>
<dbReference type="AlphaFoldDB" id="A0A931I9A3"/>
<dbReference type="EMBL" id="JADMLG010000003">
    <property type="protein sequence ID" value="MBH0776263.1"/>
    <property type="molecule type" value="Genomic_DNA"/>
</dbReference>
<evidence type="ECO:0000313" key="4">
    <source>
        <dbReference type="Proteomes" id="UP000655751"/>
    </source>
</evidence>
<dbReference type="InterPro" id="IPR027939">
    <property type="entry name" value="NMT1/THI5"/>
</dbReference>
<dbReference type="Gene3D" id="3.40.190.10">
    <property type="entry name" value="Periplasmic binding protein-like II"/>
    <property type="match status" value="2"/>
</dbReference>
<organism evidence="3 4">
    <name type="scientific">Nocardia bovistercoris</name>
    <dbReference type="NCBI Taxonomy" id="2785916"/>
    <lineage>
        <taxon>Bacteria</taxon>
        <taxon>Bacillati</taxon>
        <taxon>Actinomycetota</taxon>
        <taxon>Actinomycetes</taxon>
        <taxon>Mycobacteriales</taxon>
        <taxon>Nocardiaceae</taxon>
        <taxon>Nocardia</taxon>
    </lineage>
</organism>
<dbReference type="InterPro" id="IPR015168">
    <property type="entry name" value="SsuA/THI5"/>
</dbReference>
<protein>
    <submittedName>
        <fullName evidence="3">ABC transporter substrate-binding protein</fullName>
    </submittedName>
</protein>
<proteinExistence type="predicted"/>
<keyword evidence="1" id="KW-0732">Signal</keyword>
<feature type="chain" id="PRO_5038789066" evidence="1">
    <location>
        <begin position="25"/>
        <end position="352"/>
    </location>
</feature>
<keyword evidence="4" id="KW-1185">Reference proteome</keyword>
<sequence>MTIGRGTARLLALLLSILALPVLAGCGESATTDADGRVVLRYQGSPSQVLWPELAEGLGYFEKVRLQWIGDTTSGPQDIQSVATNQADFGSAFNGSVAKLRAAGAPITSVISVYGSDEQTFHGYYSLEGSGITEPRHLIGKKVGINTLGAYHEYTIKEWLHRKGLTDQEIGSIEFVVVPPINTERALREKQIDVGNLGTIIKDAALLNGGLHEIFRDTGLIGDLAIGTTVLRDDFIAKNREAVADFVQGTARALRWAQLHSREEVVAKFTEIIERRGRAGNTDFVRHFKSTGIPIPGGVIAEQEFVLWTDEGVRLGLLEPGIDVKRLFTNEFNPYSNGAYATDADENGGKRN</sequence>
<name>A0A931I9A3_9NOCA</name>
<gene>
    <name evidence="3" type="ORF">IT779_08210</name>
</gene>
<comment type="caution">
    <text evidence="3">The sequence shown here is derived from an EMBL/GenBank/DDBJ whole genome shotgun (WGS) entry which is preliminary data.</text>
</comment>
<dbReference type="PANTHER" id="PTHR31528">
    <property type="entry name" value="4-AMINO-5-HYDROXYMETHYL-2-METHYLPYRIMIDINE PHOSPHATE SYNTHASE THI11-RELATED"/>
    <property type="match status" value="1"/>
</dbReference>
<dbReference type="RefSeq" id="WP_196148619.1">
    <property type="nucleotide sequence ID" value="NZ_JADMLG010000003.1"/>
</dbReference>
<dbReference type="PROSITE" id="PS51257">
    <property type="entry name" value="PROKAR_LIPOPROTEIN"/>
    <property type="match status" value="1"/>
</dbReference>
<dbReference type="Proteomes" id="UP000655751">
    <property type="component" value="Unassembled WGS sequence"/>
</dbReference>
<accession>A0A931I9A3</accession>
<evidence type="ECO:0000256" key="1">
    <source>
        <dbReference type="SAM" id="SignalP"/>
    </source>
</evidence>
<evidence type="ECO:0000259" key="2">
    <source>
        <dbReference type="Pfam" id="PF09084"/>
    </source>
</evidence>
<dbReference type="SUPFAM" id="SSF53850">
    <property type="entry name" value="Periplasmic binding protein-like II"/>
    <property type="match status" value="1"/>
</dbReference>
<dbReference type="GO" id="GO:0009228">
    <property type="term" value="P:thiamine biosynthetic process"/>
    <property type="evidence" value="ECO:0007669"/>
    <property type="project" value="InterPro"/>
</dbReference>
<dbReference type="Pfam" id="PF09084">
    <property type="entry name" value="NMT1"/>
    <property type="match status" value="1"/>
</dbReference>
<feature type="signal peptide" evidence="1">
    <location>
        <begin position="1"/>
        <end position="24"/>
    </location>
</feature>
<feature type="domain" description="SsuA/THI5-like" evidence="2">
    <location>
        <begin position="55"/>
        <end position="260"/>
    </location>
</feature>
<evidence type="ECO:0000313" key="3">
    <source>
        <dbReference type="EMBL" id="MBH0776263.1"/>
    </source>
</evidence>